<name>M2TNK8_9SPHN</name>
<evidence type="ECO:0000256" key="2">
    <source>
        <dbReference type="SAM" id="MobiDB-lite"/>
    </source>
</evidence>
<protein>
    <submittedName>
        <fullName evidence="3">MobA/MobL family plasmid mobilization protein</fullName>
    </submittedName>
</protein>
<organism evidence="3 4">
    <name type="scientific">Pacificimonas flava</name>
    <dbReference type="NCBI Taxonomy" id="1234595"/>
    <lineage>
        <taxon>Bacteria</taxon>
        <taxon>Pseudomonadati</taxon>
        <taxon>Pseudomonadota</taxon>
        <taxon>Alphaproteobacteria</taxon>
        <taxon>Sphingomonadales</taxon>
        <taxon>Sphingosinicellaceae</taxon>
        <taxon>Pacificimonas</taxon>
    </lineage>
</organism>
<sequence>MRAVYFIVDGEDASSEALRKICKQGSQSVGRQTRRMNATSAKLRRGQHKALSAEEKARRKADRRRRAEERKAKAEELVDVARMRKARRRAELEEESLFRRRIRVRTDPDKRSKVTAAGGRSLARSYERFERVTLPVVRRSSAARTSPLVFRIKARSLGGSGRSRWRRGELQRFGRYLVRLTALEGKPDESVFTNISDERAGSDMFVRELSDFLNAYEALETAADPKGQVYKSVILPLPHDVGFEARRAIAANYSAALSARKLPHVVVLHSPDQNGDDRNYHLHALVLMREFERCNDLEWAFAPTKSRDVFHPAMLKAWRRYTVALFNRELAIARSERRYTLAPSENPIAARGRMETQRARDQLAEKKCRLEQYQAQARAASAISDFAGMLVPMAAKLASAADRLSFVRRRERLQKRREIKATLQQAQKRLTKIHGRTTQVRTALLISAKTRLEKTEARHAGIWRAALVRTYAQVQVMKSKTSALEKNHSF</sequence>
<dbReference type="Proteomes" id="UP000011717">
    <property type="component" value="Unassembled WGS sequence"/>
</dbReference>
<feature type="region of interest" description="Disordered" evidence="2">
    <location>
        <begin position="28"/>
        <end position="72"/>
    </location>
</feature>
<evidence type="ECO:0000256" key="1">
    <source>
        <dbReference type="SAM" id="Coils"/>
    </source>
</evidence>
<feature type="coiled-coil region" evidence="1">
    <location>
        <begin position="356"/>
        <end position="383"/>
    </location>
</feature>
<keyword evidence="1" id="KW-0175">Coiled coil</keyword>
<evidence type="ECO:0000313" key="3">
    <source>
        <dbReference type="EMBL" id="EMD83311.1"/>
    </source>
</evidence>
<dbReference type="AlphaFoldDB" id="M2TNK8"/>
<reference evidence="3 4" key="1">
    <citation type="journal article" date="2013" name="Genome Announc.">
        <title>Draft Genome Sequence of Strain JLT2015T, Belonging to the Family Sphingomonadaceae of the Alphaproteobacteria.</title>
        <authorList>
            <person name="Tang K."/>
            <person name="Liu K."/>
            <person name="Li S."/>
            <person name="Jiao N."/>
        </authorList>
    </citation>
    <scope>NUCLEOTIDE SEQUENCE [LARGE SCALE GENOMIC DNA]</scope>
    <source>
        <strain evidence="3 4">JLT2015</strain>
    </source>
</reference>
<gene>
    <name evidence="3" type="ORF">C725_1212</name>
</gene>
<evidence type="ECO:0000313" key="4">
    <source>
        <dbReference type="Proteomes" id="UP000011717"/>
    </source>
</evidence>
<dbReference type="OrthoDB" id="1826980at2"/>
<keyword evidence="4" id="KW-1185">Reference proteome</keyword>
<dbReference type="RefSeq" id="WP_008600934.1">
    <property type="nucleotide sequence ID" value="NZ_AMRV01000003.1"/>
</dbReference>
<feature type="compositionally biased region" description="Polar residues" evidence="2">
    <location>
        <begin position="28"/>
        <end position="40"/>
    </location>
</feature>
<accession>M2TNK8</accession>
<dbReference type="Gene3D" id="3.30.930.30">
    <property type="match status" value="1"/>
</dbReference>
<dbReference type="EMBL" id="AMRV01000003">
    <property type="protein sequence ID" value="EMD83311.1"/>
    <property type="molecule type" value="Genomic_DNA"/>
</dbReference>
<proteinExistence type="predicted"/>
<comment type="caution">
    <text evidence="3">The sequence shown here is derived from an EMBL/GenBank/DDBJ whole genome shotgun (WGS) entry which is preliminary data.</text>
</comment>